<dbReference type="GO" id="GO:0009289">
    <property type="term" value="C:pilus"/>
    <property type="evidence" value="ECO:0007669"/>
    <property type="project" value="UniProtKB-SubCell"/>
</dbReference>
<dbReference type="PANTHER" id="PTHR33420:SF12">
    <property type="entry name" value="FIMBRIN-LIKE PROTEIN FIMI-RELATED"/>
    <property type="match status" value="1"/>
</dbReference>
<protein>
    <submittedName>
        <fullName evidence="7">Major type 1 subunit fimbrin (Pilin)</fullName>
    </submittedName>
</protein>
<dbReference type="Pfam" id="PF00419">
    <property type="entry name" value="Fimbrial"/>
    <property type="match status" value="1"/>
</dbReference>
<dbReference type="EMBL" id="QTUB01000001">
    <property type="protein sequence ID" value="REF28346.1"/>
    <property type="molecule type" value="Genomic_DNA"/>
</dbReference>
<comment type="similarity">
    <text evidence="2">Belongs to the fimbrial protein family.</text>
</comment>
<dbReference type="GO" id="GO:0043709">
    <property type="term" value="P:cell adhesion involved in single-species biofilm formation"/>
    <property type="evidence" value="ECO:0007669"/>
    <property type="project" value="TreeGrafter"/>
</dbReference>
<dbReference type="InterPro" id="IPR050263">
    <property type="entry name" value="Bact_Fimbrial_Adh_Pro"/>
</dbReference>
<reference evidence="7 8" key="1">
    <citation type="submission" date="2018-08" db="EMBL/GenBank/DDBJ databases">
        <title>Genomic Encyclopedia of Archaeal and Bacterial Type Strains, Phase II (KMG-II): from individual species to whole genera.</title>
        <authorList>
            <person name="Goeker M."/>
        </authorList>
    </citation>
    <scope>NUCLEOTIDE SEQUENCE [LARGE SCALE GENOMIC DNA]</scope>
    <source>
        <strain evidence="7 8">DSM 17905</strain>
    </source>
</reference>
<dbReference type="AlphaFoldDB" id="A0A3D9UGH3"/>
<proteinExistence type="inferred from homology"/>
<dbReference type="RefSeq" id="WP_038269232.1">
    <property type="nucleotide sequence ID" value="NZ_QTUB01000001.1"/>
</dbReference>
<keyword evidence="8" id="KW-1185">Reference proteome</keyword>
<evidence type="ECO:0000256" key="4">
    <source>
        <dbReference type="ARBA" id="ARBA00023263"/>
    </source>
</evidence>
<feature type="signal peptide" evidence="5">
    <location>
        <begin position="1"/>
        <end position="22"/>
    </location>
</feature>
<name>A0A3D9UGH3_9GAMM</name>
<feature type="chain" id="PRO_5017597901" evidence="5">
    <location>
        <begin position="23"/>
        <end position="179"/>
    </location>
</feature>
<keyword evidence="4" id="KW-0281">Fimbrium</keyword>
<evidence type="ECO:0000256" key="2">
    <source>
        <dbReference type="ARBA" id="ARBA00006671"/>
    </source>
</evidence>
<evidence type="ECO:0000256" key="3">
    <source>
        <dbReference type="ARBA" id="ARBA00022729"/>
    </source>
</evidence>
<evidence type="ECO:0000313" key="8">
    <source>
        <dbReference type="Proteomes" id="UP000256294"/>
    </source>
</evidence>
<feature type="domain" description="Fimbrial-type adhesion" evidence="6">
    <location>
        <begin position="32"/>
        <end position="178"/>
    </location>
</feature>
<comment type="caution">
    <text evidence="7">The sequence shown here is derived from an EMBL/GenBank/DDBJ whole genome shotgun (WGS) entry which is preliminary data.</text>
</comment>
<evidence type="ECO:0000256" key="1">
    <source>
        <dbReference type="ARBA" id="ARBA00004561"/>
    </source>
</evidence>
<dbReference type="Gene3D" id="2.60.40.1090">
    <property type="entry name" value="Fimbrial-type adhesion domain"/>
    <property type="match status" value="1"/>
</dbReference>
<sequence length="179" mass="19098">MKTKLIISSLFVSSVFMSLAHAANGNIQDGEIRFTGKVIADACKIDPTSKNQTVNMGTISTNSFNGVNSTAAATHFSIKLTDCPKINEYASVKFDGQLDNINNALLALDNSKPGAADGIAVGIYEQNSNTPIPMAKTSSQKIIENQKIEMNFIAKYVATKQTITPGTGNAVANFTIVYN</sequence>
<evidence type="ECO:0000259" key="6">
    <source>
        <dbReference type="Pfam" id="PF00419"/>
    </source>
</evidence>
<evidence type="ECO:0000313" key="7">
    <source>
        <dbReference type="EMBL" id="REF28346.1"/>
    </source>
</evidence>
<dbReference type="SUPFAM" id="SSF49401">
    <property type="entry name" value="Bacterial adhesins"/>
    <property type="match status" value="1"/>
</dbReference>
<comment type="subcellular location">
    <subcellularLocation>
        <location evidence="1">Fimbrium</location>
    </subcellularLocation>
</comment>
<dbReference type="InterPro" id="IPR036937">
    <property type="entry name" value="Adhesion_dom_fimbrial_sf"/>
</dbReference>
<dbReference type="InterPro" id="IPR000259">
    <property type="entry name" value="Adhesion_dom_fimbrial"/>
</dbReference>
<dbReference type="InterPro" id="IPR008966">
    <property type="entry name" value="Adhesion_dom_sf"/>
</dbReference>
<dbReference type="Proteomes" id="UP000256294">
    <property type="component" value="Unassembled WGS sequence"/>
</dbReference>
<dbReference type="PANTHER" id="PTHR33420">
    <property type="entry name" value="FIMBRIAL SUBUNIT ELFA-RELATED"/>
    <property type="match status" value="1"/>
</dbReference>
<accession>A0A3D9UGH3</accession>
<organism evidence="7 8">
    <name type="scientific">Xenorhabdus cabanillasii</name>
    <dbReference type="NCBI Taxonomy" id="351673"/>
    <lineage>
        <taxon>Bacteria</taxon>
        <taxon>Pseudomonadati</taxon>
        <taxon>Pseudomonadota</taxon>
        <taxon>Gammaproteobacteria</taxon>
        <taxon>Enterobacterales</taxon>
        <taxon>Morganellaceae</taxon>
        <taxon>Xenorhabdus</taxon>
    </lineage>
</organism>
<evidence type="ECO:0000256" key="5">
    <source>
        <dbReference type="SAM" id="SignalP"/>
    </source>
</evidence>
<keyword evidence="3 5" id="KW-0732">Signal</keyword>
<gene>
    <name evidence="7" type="ORF">BDD26_3241</name>
</gene>